<dbReference type="PANTHER" id="PTHR35368:SF1">
    <property type="entry name" value="HYDROPEROXIDE REDUCTASE"/>
    <property type="match status" value="1"/>
</dbReference>
<dbReference type="PANTHER" id="PTHR35368">
    <property type="entry name" value="HYDROPEROXIDE REDUCTASE"/>
    <property type="match status" value="1"/>
</dbReference>
<dbReference type="RefSeq" id="WP_093120740.1">
    <property type="nucleotide sequence ID" value="NZ_FODS01000049.1"/>
</dbReference>
<feature type="compositionally biased region" description="Basic and acidic residues" evidence="1">
    <location>
        <begin position="9"/>
        <end position="21"/>
    </location>
</feature>
<dbReference type="InterPro" id="IPR052924">
    <property type="entry name" value="OsmC/Ohr_hydroprdx_reductase"/>
</dbReference>
<protein>
    <submittedName>
        <fullName evidence="2">Uncharacterized OsmC-related protein</fullName>
    </submittedName>
</protein>
<dbReference type="Gene3D" id="3.30.300.20">
    <property type="match status" value="1"/>
</dbReference>
<feature type="region of interest" description="Disordered" evidence="1">
    <location>
        <begin position="1"/>
        <end position="21"/>
    </location>
</feature>
<dbReference type="Proteomes" id="UP000198893">
    <property type="component" value="Unassembled WGS sequence"/>
</dbReference>
<dbReference type="InterPro" id="IPR036102">
    <property type="entry name" value="OsmC/Ohrsf"/>
</dbReference>
<keyword evidence="3" id="KW-1185">Reference proteome</keyword>
<dbReference type="InterPro" id="IPR003718">
    <property type="entry name" value="OsmC/Ohr_fam"/>
</dbReference>
<dbReference type="SUPFAM" id="SSF82784">
    <property type="entry name" value="OsmC-like"/>
    <property type="match status" value="1"/>
</dbReference>
<dbReference type="STRING" id="569882.SAMN04490248_1497"/>
<sequence>MSKTMTALVKERQEPLQDRYKTAPDEARITDHAIAESGAADPFHGTVKVGDGQSAPWDFGIHRAIGGDHDLPNPGDILCAALAACLDSTLCMIAARMGVPLESLEVSVNARVDVRGCLMVDRTVPTGFQRIEVDVLLEVTEGVEPAQIKMLTSTAEQCCVVLQTLREGVPVTTTFREPTEKTAAE</sequence>
<accession>A0A1H8W8T4</accession>
<gene>
    <name evidence="2" type="ORF">SAMN04490248_1497</name>
</gene>
<evidence type="ECO:0000313" key="2">
    <source>
        <dbReference type="EMBL" id="SEP24064.1"/>
    </source>
</evidence>
<reference evidence="2 3" key="1">
    <citation type="submission" date="2016-10" db="EMBL/GenBank/DDBJ databases">
        <authorList>
            <person name="de Groot N.N."/>
        </authorList>
    </citation>
    <scope>NUCLEOTIDE SEQUENCE [LARGE SCALE GENOMIC DNA]</scope>
    <source>
        <strain evidence="2 3">DSM 27842</strain>
    </source>
</reference>
<dbReference type="OrthoDB" id="9793881at2"/>
<evidence type="ECO:0000256" key="1">
    <source>
        <dbReference type="SAM" id="MobiDB-lite"/>
    </source>
</evidence>
<dbReference type="InterPro" id="IPR015946">
    <property type="entry name" value="KH_dom-like_a/b"/>
</dbReference>
<dbReference type="AlphaFoldDB" id="A0A1H8W8T4"/>
<organism evidence="2 3">
    <name type="scientific">Salinihabitans flavidus</name>
    <dbReference type="NCBI Taxonomy" id="569882"/>
    <lineage>
        <taxon>Bacteria</taxon>
        <taxon>Pseudomonadati</taxon>
        <taxon>Pseudomonadota</taxon>
        <taxon>Alphaproteobacteria</taxon>
        <taxon>Rhodobacterales</taxon>
        <taxon>Roseobacteraceae</taxon>
        <taxon>Salinihabitans</taxon>
    </lineage>
</organism>
<dbReference type="Pfam" id="PF02566">
    <property type="entry name" value="OsmC"/>
    <property type="match status" value="1"/>
</dbReference>
<dbReference type="EMBL" id="FODS01000049">
    <property type="protein sequence ID" value="SEP24064.1"/>
    <property type="molecule type" value="Genomic_DNA"/>
</dbReference>
<name>A0A1H8W8T4_9RHOB</name>
<evidence type="ECO:0000313" key="3">
    <source>
        <dbReference type="Proteomes" id="UP000198893"/>
    </source>
</evidence>
<proteinExistence type="predicted"/>